<dbReference type="OrthoDB" id="1925699at2759"/>
<dbReference type="PANTHER" id="PTHR31649:SF1">
    <property type="entry name" value="FARNESOIC ACID O-METHYL TRANSFERASE DOMAIN-CONTAINING PROTEIN"/>
    <property type="match status" value="1"/>
</dbReference>
<dbReference type="EMBL" id="JANIIK010000044">
    <property type="protein sequence ID" value="KAJ3604545.1"/>
    <property type="molecule type" value="Genomic_DNA"/>
</dbReference>
<evidence type="ECO:0008006" key="4">
    <source>
        <dbReference type="Google" id="ProtNLM"/>
    </source>
</evidence>
<evidence type="ECO:0000256" key="1">
    <source>
        <dbReference type="SAM" id="SignalP"/>
    </source>
</evidence>
<dbReference type="Proteomes" id="UP001148018">
    <property type="component" value="Unassembled WGS sequence"/>
</dbReference>
<dbReference type="InterPro" id="IPR006616">
    <property type="entry name" value="DM9_repeat"/>
</dbReference>
<gene>
    <name evidence="2" type="ORF">NHX12_029285</name>
</gene>
<protein>
    <recommendedName>
        <fullName evidence="4">Natterin-3-like</fullName>
    </recommendedName>
</protein>
<proteinExistence type="predicted"/>
<evidence type="ECO:0000313" key="2">
    <source>
        <dbReference type="EMBL" id="KAJ3604545.1"/>
    </source>
</evidence>
<evidence type="ECO:0000313" key="3">
    <source>
        <dbReference type="Proteomes" id="UP001148018"/>
    </source>
</evidence>
<name>A0A9Q0EC64_9TELE</name>
<organism evidence="2 3">
    <name type="scientific">Muraenolepis orangiensis</name>
    <name type="common">Patagonian moray cod</name>
    <dbReference type="NCBI Taxonomy" id="630683"/>
    <lineage>
        <taxon>Eukaryota</taxon>
        <taxon>Metazoa</taxon>
        <taxon>Chordata</taxon>
        <taxon>Craniata</taxon>
        <taxon>Vertebrata</taxon>
        <taxon>Euteleostomi</taxon>
        <taxon>Actinopterygii</taxon>
        <taxon>Neopterygii</taxon>
        <taxon>Teleostei</taxon>
        <taxon>Neoteleostei</taxon>
        <taxon>Acanthomorphata</taxon>
        <taxon>Zeiogadaria</taxon>
        <taxon>Gadariae</taxon>
        <taxon>Gadiformes</taxon>
        <taxon>Muraenolepidoidei</taxon>
        <taxon>Muraenolepididae</taxon>
        <taxon>Muraenolepis</taxon>
    </lineage>
</organism>
<accession>A0A9Q0EC64</accession>
<dbReference type="Gene3D" id="2.170.15.10">
    <property type="entry name" value="Proaerolysin, chain A, domain 3"/>
    <property type="match status" value="1"/>
</dbReference>
<dbReference type="SUPFAM" id="SSF56973">
    <property type="entry name" value="Aerolisin/ETX pore-forming domain"/>
    <property type="match status" value="1"/>
</dbReference>
<dbReference type="PANTHER" id="PTHR31649">
    <property type="entry name" value="AGAP009604-PA"/>
    <property type="match status" value="1"/>
</dbReference>
<keyword evidence="1" id="KW-0732">Signal</keyword>
<dbReference type="AlphaFoldDB" id="A0A9Q0EC64"/>
<sequence length="380" mass="42062">MRHVVPLLLLLLQLCSCERQLKPELGEAVPPLDAPRAAPPREMAPVAGLPEGPHLFGENVNLRWETWDGVLPNGTVGVFNGYAGRTDYVCKVGCEAGFYSPAKEAVCLYPYADQEYSSAQFQVLVNVDHFEFLGWKEDSYGSVPPHAVQTCPGVDIFVGKNKYGLGKVVAQHEAFFLPWEGDEYWYKSYQVLAIDRDAYSQHISHVVYALDQMELFHHPPEMLQLATVTNLECRGVDKRVSLEKSSSTLKTWDIGRETRNGSVTTMKAKVPLLGPGTVDFTREQTVLFSEGTGLEETVGHVVAVEMRVPPNHACTVRMEGRKMTADLPFTARLSRTNPRGETRWTSVSGEYDGVQLGEINGVVERCRPVADAAPCAPPPE</sequence>
<dbReference type="Pfam" id="PF11901">
    <property type="entry name" value="DM9"/>
    <property type="match status" value="1"/>
</dbReference>
<reference evidence="2" key="1">
    <citation type="submission" date="2022-07" db="EMBL/GenBank/DDBJ databases">
        <title>Chromosome-level genome of Muraenolepis orangiensis.</title>
        <authorList>
            <person name="Kim J."/>
        </authorList>
    </citation>
    <scope>NUCLEOTIDE SEQUENCE</scope>
    <source>
        <strain evidence="2">KU_S4_2022</strain>
        <tissue evidence="2">Muscle</tissue>
    </source>
</reference>
<dbReference type="SMART" id="SM00696">
    <property type="entry name" value="DM9"/>
    <property type="match status" value="1"/>
</dbReference>
<keyword evidence="3" id="KW-1185">Reference proteome</keyword>
<feature type="signal peptide" evidence="1">
    <location>
        <begin position="1"/>
        <end position="17"/>
    </location>
</feature>
<feature type="chain" id="PRO_5040176650" description="Natterin-3-like" evidence="1">
    <location>
        <begin position="18"/>
        <end position="380"/>
    </location>
</feature>
<comment type="caution">
    <text evidence="2">The sequence shown here is derived from an EMBL/GenBank/DDBJ whole genome shotgun (WGS) entry which is preliminary data.</text>
</comment>
<dbReference type="CDD" id="cd20220">
    <property type="entry name" value="PFM_natterin-3-like"/>
    <property type="match status" value="1"/>
</dbReference>